<evidence type="ECO:0000259" key="10">
    <source>
        <dbReference type="PROSITE" id="PS52002"/>
    </source>
</evidence>
<evidence type="ECO:0000256" key="7">
    <source>
        <dbReference type="ARBA" id="ARBA00023274"/>
    </source>
</evidence>
<keyword evidence="3 8" id="KW-0963">Cytoplasm</keyword>
<comment type="function">
    <text evidence="8">Core component of the spliceosomal U1, U2, U4 and U5 small nuclear ribonucleoproteins (snRNPs), the building blocks of the spliceosome.</text>
</comment>
<dbReference type="InterPro" id="IPR027141">
    <property type="entry name" value="LSm4/Sm_D1/D3"/>
</dbReference>
<dbReference type="InterPro" id="IPR001163">
    <property type="entry name" value="Sm_dom_euk/arc"/>
</dbReference>
<gene>
    <name evidence="11" type="ORF">OEZ85_009691</name>
</gene>
<dbReference type="InterPro" id="IPR010920">
    <property type="entry name" value="LSM_dom_sf"/>
</dbReference>
<evidence type="ECO:0000313" key="12">
    <source>
        <dbReference type="Proteomes" id="UP001244341"/>
    </source>
</evidence>
<proteinExistence type="inferred from homology"/>
<name>A0ABY8U9S3_TETOB</name>
<reference evidence="11 12" key="1">
    <citation type="submission" date="2023-05" db="EMBL/GenBank/DDBJ databases">
        <title>A 100% complete, gapless, phased diploid assembly of the Scenedesmus obliquus UTEX 3031 genome.</title>
        <authorList>
            <person name="Biondi T.C."/>
            <person name="Hanschen E.R."/>
            <person name="Kwon T."/>
            <person name="Eng W."/>
            <person name="Kruse C.P.S."/>
            <person name="Koehler S.I."/>
            <person name="Kunde Y."/>
            <person name="Gleasner C.D."/>
            <person name="You Mak K.T."/>
            <person name="Polle J."/>
            <person name="Hovde B.T."/>
            <person name="Starkenburg S.R."/>
        </authorList>
    </citation>
    <scope>NUCLEOTIDE SEQUENCE [LARGE SCALE GENOMIC DNA]</scope>
    <source>
        <strain evidence="11 12">DOE0152z</strain>
    </source>
</reference>
<keyword evidence="5 8" id="KW-0508">mRNA splicing</keyword>
<dbReference type="InterPro" id="IPR034099">
    <property type="entry name" value="SmD3"/>
</dbReference>
<comment type="similarity">
    <text evidence="2 8">Belongs to the snRNP core protein family.</text>
</comment>
<evidence type="ECO:0000256" key="3">
    <source>
        <dbReference type="ARBA" id="ARBA00022490"/>
    </source>
</evidence>
<evidence type="ECO:0000256" key="1">
    <source>
        <dbReference type="ARBA" id="ARBA00004123"/>
    </source>
</evidence>
<feature type="region of interest" description="Disordered" evidence="9">
    <location>
        <begin position="93"/>
        <end position="127"/>
    </location>
</feature>
<comment type="subcellular location">
    <subcellularLocation>
        <location evidence="8">Cytoplasm</location>
        <location evidence="8">Cytosol</location>
    </subcellularLocation>
    <subcellularLocation>
        <location evidence="1 8">Nucleus</location>
    </subcellularLocation>
    <text evidence="8">SMN-mediated assembly into core snRNPs occurs in the cytosol before SMN-mediated transport to the nucleus to be included in spliceosomes.</text>
</comment>
<dbReference type="PROSITE" id="PS52002">
    <property type="entry name" value="SM"/>
    <property type="match status" value="1"/>
</dbReference>
<keyword evidence="7 8" id="KW-0687">Ribonucleoprotein</keyword>
<sequence length="139" mass="15316">MGTSLKGVGIPVKLLHEAEGHTVTVELKSGEMYRGQLHTAEDNWNCQLKDVTATGRDGKYSQLQHIYIRGSRIRFIVVPDMLKNAPMFKRIDPKYKNKNLPMGTGGRGRAAQMRATQKAGGNKSGFAANQFNKAGADLR</sequence>
<keyword evidence="12" id="KW-1185">Reference proteome</keyword>
<dbReference type="PANTHER" id="PTHR23338">
    <property type="entry name" value="SMALL NUCLEAR RIBONUCLEOPROTEIN SM"/>
    <property type="match status" value="1"/>
</dbReference>
<evidence type="ECO:0000256" key="8">
    <source>
        <dbReference type="RuleBase" id="RU365050"/>
    </source>
</evidence>
<evidence type="ECO:0000256" key="6">
    <source>
        <dbReference type="ARBA" id="ARBA00023242"/>
    </source>
</evidence>
<accession>A0ABY8U9S3</accession>
<dbReference type="InterPro" id="IPR047575">
    <property type="entry name" value="Sm"/>
</dbReference>
<dbReference type="SMART" id="SM00651">
    <property type="entry name" value="Sm"/>
    <property type="match status" value="1"/>
</dbReference>
<dbReference type="CDD" id="cd01721">
    <property type="entry name" value="Sm_D3"/>
    <property type="match status" value="1"/>
</dbReference>
<feature type="domain" description="Sm" evidence="10">
    <location>
        <begin position="10"/>
        <end position="82"/>
    </location>
</feature>
<protein>
    <recommendedName>
        <fullName evidence="8">Small nuclear ribonucleoprotein Sm D3</fullName>
        <shortName evidence="8">Sm-D3</shortName>
    </recommendedName>
    <alternativeName>
        <fullName evidence="8">snRNP core protein D3</fullName>
    </alternativeName>
</protein>
<dbReference type="SUPFAM" id="SSF50182">
    <property type="entry name" value="Sm-like ribonucleoproteins"/>
    <property type="match status" value="1"/>
</dbReference>
<dbReference type="Pfam" id="PF01423">
    <property type="entry name" value="LSM"/>
    <property type="match status" value="1"/>
</dbReference>
<dbReference type="Gene3D" id="2.30.30.100">
    <property type="match status" value="1"/>
</dbReference>
<evidence type="ECO:0000256" key="4">
    <source>
        <dbReference type="ARBA" id="ARBA00022664"/>
    </source>
</evidence>
<organism evidence="11 12">
    <name type="scientific">Tetradesmus obliquus</name>
    <name type="common">Green alga</name>
    <name type="synonym">Acutodesmus obliquus</name>
    <dbReference type="NCBI Taxonomy" id="3088"/>
    <lineage>
        <taxon>Eukaryota</taxon>
        <taxon>Viridiplantae</taxon>
        <taxon>Chlorophyta</taxon>
        <taxon>core chlorophytes</taxon>
        <taxon>Chlorophyceae</taxon>
        <taxon>CS clade</taxon>
        <taxon>Sphaeropleales</taxon>
        <taxon>Scenedesmaceae</taxon>
        <taxon>Tetradesmus</taxon>
    </lineage>
</organism>
<keyword evidence="6 8" id="KW-0539">Nucleus</keyword>
<evidence type="ECO:0000256" key="9">
    <source>
        <dbReference type="SAM" id="MobiDB-lite"/>
    </source>
</evidence>
<dbReference type="EMBL" id="CP126216">
    <property type="protein sequence ID" value="WIA18219.1"/>
    <property type="molecule type" value="Genomic_DNA"/>
</dbReference>
<evidence type="ECO:0000313" key="11">
    <source>
        <dbReference type="EMBL" id="WIA18219.1"/>
    </source>
</evidence>
<evidence type="ECO:0000256" key="2">
    <source>
        <dbReference type="ARBA" id="ARBA00008146"/>
    </source>
</evidence>
<keyword evidence="4 8" id="KW-0507">mRNA processing</keyword>
<dbReference type="Proteomes" id="UP001244341">
    <property type="component" value="Chromosome 9b"/>
</dbReference>
<evidence type="ECO:0000256" key="5">
    <source>
        <dbReference type="ARBA" id="ARBA00023187"/>
    </source>
</evidence>